<keyword evidence="3" id="KW-1185">Reference proteome</keyword>
<sequence>MASNTNESSKAVVVRFLEVFSTGNVPGILEQLHDDATWWVSGRLKGLSGTYTKIQLAPLLLGATELYKTGALRIVPLSMIAEGDRVAVEAESYAELKNGKVYNNRYHFVFELAGDKIMRVREYMDTVHAYETFLAPSAQ</sequence>
<dbReference type="AlphaFoldDB" id="A0A5E4ZHB1"/>
<dbReference type="Gene3D" id="3.10.450.50">
    <property type="match status" value="1"/>
</dbReference>
<dbReference type="RefSeq" id="WP_150700312.1">
    <property type="nucleotide sequence ID" value="NZ_CABPRZ010000052.1"/>
</dbReference>
<reference evidence="2 3" key="1">
    <citation type="submission" date="2019-08" db="EMBL/GenBank/DDBJ databases">
        <authorList>
            <person name="Peeters C."/>
        </authorList>
    </citation>
    <scope>NUCLEOTIDE SEQUENCE [LARGE SCALE GENOMIC DNA]</scope>
    <source>
        <strain evidence="2 3">LMG 30175</strain>
    </source>
</reference>
<organism evidence="2 3">
    <name type="scientific">Pandoraea terrae</name>
    <dbReference type="NCBI Taxonomy" id="1537710"/>
    <lineage>
        <taxon>Bacteria</taxon>
        <taxon>Pseudomonadati</taxon>
        <taxon>Pseudomonadota</taxon>
        <taxon>Betaproteobacteria</taxon>
        <taxon>Burkholderiales</taxon>
        <taxon>Burkholderiaceae</taxon>
        <taxon>Pandoraea</taxon>
    </lineage>
</organism>
<dbReference type="Pfam" id="PF12680">
    <property type="entry name" value="SnoaL_2"/>
    <property type="match status" value="1"/>
</dbReference>
<gene>
    <name evidence="2" type="ORF">PTE30175_05599</name>
</gene>
<evidence type="ECO:0000313" key="2">
    <source>
        <dbReference type="EMBL" id="VVE59690.1"/>
    </source>
</evidence>
<proteinExistence type="predicted"/>
<dbReference type="InterPro" id="IPR032710">
    <property type="entry name" value="NTF2-like_dom_sf"/>
</dbReference>
<name>A0A5E4ZHB1_9BURK</name>
<dbReference type="PANTHER" id="PTHR41252">
    <property type="entry name" value="BLR2505 PROTEIN"/>
    <property type="match status" value="1"/>
</dbReference>
<accession>A0A5E4ZHB1</accession>
<dbReference type="PANTHER" id="PTHR41252:SF1">
    <property type="entry name" value="BLR2505 PROTEIN"/>
    <property type="match status" value="1"/>
</dbReference>
<dbReference type="Proteomes" id="UP000414233">
    <property type="component" value="Unassembled WGS sequence"/>
</dbReference>
<dbReference type="InterPro" id="IPR037401">
    <property type="entry name" value="SnoaL-like"/>
</dbReference>
<evidence type="ECO:0000313" key="3">
    <source>
        <dbReference type="Proteomes" id="UP000414233"/>
    </source>
</evidence>
<dbReference type="EMBL" id="CABPRZ010000052">
    <property type="protein sequence ID" value="VVE59690.1"/>
    <property type="molecule type" value="Genomic_DNA"/>
</dbReference>
<feature type="domain" description="SnoaL-like" evidence="1">
    <location>
        <begin position="13"/>
        <end position="119"/>
    </location>
</feature>
<dbReference type="SUPFAM" id="SSF54427">
    <property type="entry name" value="NTF2-like"/>
    <property type="match status" value="1"/>
</dbReference>
<protein>
    <recommendedName>
        <fullName evidence="1">SnoaL-like domain-containing protein</fullName>
    </recommendedName>
</protein>
<dbReference type="OrthoDB" id="7061942at2"/>
<evidence type="ECO:0000259" key="1">
    <source>
        <dbReference type="Pfam" id="PF12680"/>
    </source>
</evidence>